<sequence length="430" mass="48579">MKNKIMAPIFLCASFLTSAQESYISSYGNAWVNNDIDASSQLISQTGIEPWQDKQLTFNHYFYANNVGTYTLYLHIDKPSTPSTLLVAHNSKQVTLNLDRQSPTKLKVGEFKVSKIGYQTVQISGVTLTNGRNSTFPAITGLTLDGEAMTPAPNYVKEDFYWGRRGPSVHLNYPVPDNNKNYNWFYNEVTVPSGYDPQGSYFMANGFGEGYFGIQVNSATERRVLFSVWSPYHTDDPSTIPDNLKIKLLDKGEGVYVGQFGNEGSGGQSYLRYQWQPDTTYRFLVNIQPSTNHQGHTEYRGYFYAPEVGQWQLIAAFSRPETNTYVARPHSFLENFIPAAGQLERKAFYNRQFLRDTDGNWVELNKARFTYDATAAKGSRLDYQGGEAQGGFYLRNTGFFSGPTPYLSEFNRVNSNNAPVIPWQSLQAHP</sequence>
<dbReference type="InterPro" id="IPR031712">
    <property type="entry name" value="DUF5077"/>
</dbReference>
<dbReference type="AlphaFoldDB" id="A0A2A5JND6"/>
<dbReference type="Pfam" id="PF11958">
    <property type="entry name" value="DUF3472"/>
    <property type="match status" value="1"/>
</dbReference>
<organism evidence="3 4">
    <name type="scientific">Pseudoalteromonas piscicida</name>
    <dbReference type="NCBI Taxonomy" id="43662"/>
    <lineage>
        <taxon>Bacteria</taxon>
        <taxon>Pseudomonadati</taxon>
        <taxon>Pseudomonadota</taxon>
        <taxon>Gammaproteobacteria</taxon>
        <taxon>Alteromonadales</taxon>
        <taxon>Pseudoalteromonadaceae</taxon>
        <taxon>Pseudoalteromonas</taxon>
    </lineage>
</organism>
<name>A0A2A5JND6_PSEO7</name>
<dbReference type="InterPro" id="IPR021862">
    <property type="entry name" value="DUF3472"/>
</dbReference>
<comment type="caution">
    <text evidence="3">The sequence shown here is derived from an EMBL/GenBank/DDBJ whole genome shotgun (WGS) entry which is preliminary data.</text>
</comment>
<dbReference type="Proteomes" id="UP000228621">
    <property type="component" value="Unassembled WGS sequence"/>
</dbReference>
<keyword evidence="1" id="KW-0732">Signal</keyword>
<evidence type="ECO:0000313" key="3">
    <source>
        <dbReference type="EMBL" id="PCK30771.1"/>
    </source>
</evidence>
<protein>
    <recommendedName>
        <fullName evidence="2">DUF5077 domain-containing protein</fullName>
    </recommendedName>
</protein>
<feature type="domain" description="DUF5077" evidence="2">
    <location>
        <begin position="26"/>
        <end position="148"/>
    </location>
</feature>
<reference evidence="4" key="1">
    <citation type="journal article" date="2019" name="Genome Announc.">
        <title>Draft Genome Sequence of Pseudoalteromonas piscicida Strain 36Y ROTHPW, an Hypersaline Seawater Isolate from the South Coast of Sonora, Mexico.</title>
        <authorList>
            <person name="Sanchez-Diaz R."/>
            <person name="Molina-Garza Z.J."/>
            <person name="Cruz-Suarez L.E."/>
            <person name="Selvin J."/>
            <person name="Kiran G.S."/>
            <person name="Ibarra-Gamez J.C."/>
            <person name="Gomez-Gil B."/>
            <person name="Galaviz-Silva L."/>
        </authorList>
    </citation>
    <scope>NUCLEOTIDE SEQUENCE [LARGE SCALE GENOMIC DNA]</scope>
    <source>
        <strain evidence="4">36Y_RITHPW</strain>
    </source>
</reference>
<evidence type="ECO:0000259" key="2">
    <source>
        <dbReference type="Pfam" id="PF16871"/>
    </source>
</evidence>
<feature type="signal peptide" evidence="1">
    <location>
        <begin position="1"/>
        <end position="19"/>
    </location>
</feature>
<keyword evidence="4" id="KW-1185">Reference proteome</keyword>
<dbReference type="EMBL" id="NKHF01000074">
    <property type="protein sequence ID" value="PCK30771.1"/>
    <property type="molecule type" value="Genomic_DNA"/>
</dbReference>
<evidence type="ECO:0000256" key="1">
    <source>
        <dbReference type="SAM" id="SignalP"/>
    </source>
</evidence>
<gene>
    <name evidence="3" type="ORF">CEX98_15990</name>
</gene>
<proteinExistence type="predicted"/>
<dbReference type="Pfam" id="PF16871">
    <property type="entry name" value="DUF5077"/>
    <property type="match status" value="1"/>
</dbReference>
<accession>A0A2A5JND6</accession>
<feature type="chain" id="PRO_5012291861" description="DUF5077 domain-containing protein" evidence="1">
    <location>
        <begin position="20"/>
        <end position="430"/>
    </location>
</feature>
<dbReference type="RefSeq" id="WP_099643041.1">
    <property type="nucleotide sequence ID" value="NZ_NKHF01000074.1"/>
</dbReference>
<evidence type="ECO:0000313" key="4">
    <source>
        <dbReference type="Proteomes" id="UP000228621"/>
    </source>
</evidence>
<dbReference type="OrthoDB" id="6014523at2"/>